<dbReference type="RefSeq" id="WP_023615212.1">
    <property type="nucleotide sequence ID" value="NZ_BAUW01000060.1"/>
</dbReference>
<dbReference type="PANTHER" id="PTHR39639:SF1">
    <property type="entry name" value="DUF262 DOMAIN-CONTAINING PROTEIN"/>
    <property type="match status" value="1"/>
</dbReference>
<feature type="domain" description="GmrSD restriction endonucleases N-terminal" evidence="1">
    <location>
        <begin position="40"/>
        <end position="219"/>
    </location>
</feature>
<sequence length="389" mass="45981">MVQEENDWLYKEEDAETADEYVFNEYDITSSPNDFNILTIYNFLESGVVKIPSFQRNFVWDIVRASKLIESLIIGLPIPQIFLYEEARNKFLVIDGQQRLMSIYYFMKQRFPRKDKRTKLGNIFDKEGKIPDEILESSEYFRPFKLKLADKPGRPNKLKNLTYETLGEYKTNFDLRTVRNIIIKQNHPEEDNSSIYEIFYRLNSGGLNLRPQEIRSSLHHSKFDDMLKRINIDEKWRRLLGQPNPDLRLKDIEILLRGFAMLYEGESYRAPMVNFLNKFANTSQKFDDKEIEYLEKLFYSFLNSCEQLEPTAFYTKTGKFNISTFEAVFTATCQPYLKEKSLVDHYIQQKNIQELRENPEFVEATHSATASSDNVKLRLKIAQETLEVQ</sequence>
<gene>
    <name evidence="2" type="ORF">JCM21738_3921</name>
</gene>
<proteinExistence type="predicted"/>
<dbReference type="AlphaFoldDB" id="W4RRD1"/>
<evidence type="ECO:0000259" key="1">
    <source>
        <dbReference type="Pfam" id="PF03235"/>
    </source>
</evidence>
<organism evidence="2 3">
    <name type="scientific">Mesobacillus boroniphilus JCM 21738</name>
    <dbReference type="NCBI Taxonomy" id="1294265"/>
    <lineage>
        <taxon>Bacteria</taxon>
        <taxon>Bacillati</taxon>
        <taxon>Bacillota</taxon>
        <taxon>Bacilli</taxon>
        <taxon>Bacillales</taxon>
        <taxon>Bacillaceae</taxon>
        <taxon>Mesobacillus</taxon>
    </lineage>
</organism>
<dbReference type="InterPro" id="IPR004919">
    <property type="entry name" value="GmrSD_N"/>
</dbReference>
<evidence type="ECO:0000313" key="2">
    <source>
        <dbReference type="EMBL" id="GAE46985.1"/>
    </source>
</evidence>
<accession>W4RRD1</accession>
<dbReference type="eggNOG" id="COG1479">
    <property type="taxonomic scope" value="Bacteria"/>
</dbReference>
<keyword evidence="3" id="KW-1185">Reference proteome</keyword>
<dbReference type="Pfam" id="PF03235">
    <property type="entry name" value="GmrSD_N"/>
    <property type="match status" value="1"/>
</dbReference>
<dbReference type="PANTHER" id="PTHR39639">
    <property type="entry name" value="CHROMOSOME 16, WHOLE GENOME SHOTGUN SEQUENCE"/>
    <property type="match status" value="1"/>
</dbReference>
<name>W4RRD1_9BACI</name>
<dbReference type="EMBL" id="BAUW01000060">
    <property type="protein sequence ID" value="GAE46985.1"/>
    <property type="molecule type" value="Genomic_DNA"/>
</dbReference>
<comment type="caution">
    <text evidence="2">The sequence shown here is derived from an EMBL/GenBank/DDBJ whole genome shotgun (WGS) entry which is preliminary data.</text>
</comment>
<reference evidence="2 3" key="1">
    <citation type="submission" date="2013-12" db="EMBL/GenBank/DDBJ databases">
        <title>NBRP : Genome information of microbial organism related human and environment.</title>
        <authorList>
            <person name="Hattori M."/>
            <person name="Oshima K."/>
            <person name="Inaba H."/>
            <person name="Suda W."/>
            <person name="Sakamoto M."/>
            <person name="Iino T."/>
            <person name="Kitahara M."/>
            <person name="Oshida Y."/>
            <person name="Iida T."/>
            <person name="Kudo T."/>
            <person name="Itoh T."/>
            <person name="Ahmed I."/>
            <person name="Ohkuma M."/>
        </authorList>
    </citation>
    <scope>NUCLEOTIDE SEQUENCE [LARGE SCALE GENOMIC DNA]</scope>
    <source>
        <strain evidence="2 3">JCM 21738</strain>
    </source>
</reference>
<dbReference type="Proteomes" id="UP000018949">
    <property type="component" value="Unassembled WGS sequence"/>
</dbReference>
<protein>
    <recommendedName>
        <fullName evidence="1">GmrSD restriction endonucleases N-terminal domain-containing protein</fullName>
    </recommendedName>
</protein>
<evidence type="ECO:0000313" key="3">
    <source>
        <dbReference type="Proteomes" id="UP000018949"/>
    </source>
</evidence>